<dbReference type="Proteomes" id="UP000075618">
    <property type="component" value="Unassembled WGS sequence"/>
</dbReference>
<dbReference type="AlphaFoldDB" id="A0A150NGR8"/>
<keyword evidence="1" id="KW-1133">Transmembrane helix</keyword>
<sequence length="206" mass="23711">MGLGSQGFSRIRKLPFKVRNKTSMISKIEEINMSRPRKIRILLASVLALVVGITLYFQHQSHQERFQLKTSFEEKDTIAVLQHLMDSGKYASDMRKAGYIVPPDGAIRLDGGIDSIEIKGDIDLKIVNPARDEVSVLFETMVNEEKINAYYILDHQLTLKRSYYSHISNQKKESVNISQAEEERLLKIVRKELKAFLDKMYQTLYG</sequence>
<accession>A0A150NGR8</accession>
<dbReference type="EMBL" id="LROT01000031">
    <property type="protein sequence ID" value="KYF32672.1"/>
    <property type="molecule type" value="Genomic_DNA"/>
</dbReference>
<keyword evidence="1" id="KW-0812">Transmembrane</keyword>
<protein>
    <recommendedName>
        <fullName evidence="4">Thiol-disulfide isomerase</fullName>
    </recommendedName>
</protein>
<feature type="transmembrane region" description="Helical" evidence="1">
    <location>
        <begin position="39"/>
        <end position="57"/>
    </location>
</feature>
<keyword evidence="1" id="KW-0472">Membrane</keyword>
<gene>
    <name evidence="2" type="ORF">SMI10712_00424</name>
</gene>
<name>A0A150NGR8_STRMT</name>
<evidence type="ECO:0008006" key="4">
    <source>
        <dbReference type="Google" id="ProtNLM"/>
    </source>
</evidence>
<evidence type="ECO:0000313" key="3">
    <source>
        <dbReference type="Proteomes" id="UP000075618"/>
    </source>
</evidence>
<comment type="caution">
    <text evidence="2">The sequence shown here is derived from an EMBL/GenBank/DDBJ whole genome shotgun (WGS) entry which is preliminary data.</text>
</comment>
<dbReference type="PATRIC" id="fig|28037.237.peg.1750"/>
<proteinExistence type="predicted"/>
<evidence type="ECO:0000313" key="2">
    <source>
        <dbReference type="EMBL" id="KYF32672.1"/>
    </source>
</evidence>
<evidence type="ECO:0000256" key="1">
    <source>
        <dbReference type="SAM" id="Phobius"/>
    </source>
</evidence>
<reference evidence="2 3" key="1">
    <citation type="submission" date="2016-01" db="EMBL/GenBank/DDBJ databases">
        <title>Highly variable Streptococcus oralis are common among viridans streptococci isolated from primates.</title>
        <authorList>
            <person name="Denapaite D."/>
            <person name="Rieger M."/>
            <person name="Koendgen S."/>
            <person name="Brueckner R."/>
            <person name="Ochigava I."/>
            <person name="Kappeler P."/>
            <person name="Maetz-Rensing K."/>
            <person name="Leendertz F."/>
            <person name="Hakenbeck R."/>
        </authorList>
    </citation>
    <scope>NUCLEOTIDE SEQUENCE [LARGE SCALE GENOMIC DNA]</scope>
    <source>
        <strain evidence="2 3">10712</strain>
    </source>
</reference>
<organism evidence="2 3">
    <name type="scientific">Streptococcus mitis</name>
    <dbReference type="NCBI Taxonomy" id="28037"/>
    <lineage>
        <taxon>Bacteria</taxon>
        <taxon>Bacillati</taxon>
        <taxon>Bacillota</taxon>
        <taxon>Bacilli</taxon>
        <taxon>Lactobacillales</taxon>
        <taxon>Streptococcaceae</taxon>
        <taxon>Streptococcus</taxon>
        <taxon>Streptococcus mitis group</taxon>
    </lineage>
</organism>